<gene>
    <name evidence="2" type="ORF">OG288_17440</name>
</gene>
<organism evidence="2 3">
    <name type="scientific">Streptomyces tauricus</name>
    <dbReference type="NCBI Taxonomy" id="68274"/>
    <lineage>
        <taxon>Bacteria</taxon>
        <taxon>Bacillati</taxon>
        <taxon>Actinomycetota</taxon>
        <taxon>Actinomycetes</taxon>
        <taxon>Kitasatosporales</taxon>
        <taxon>Streptomycetaceae</taxon>
        <taxon>Streptomyces</taxon>
        <taxon>Streptomyces aurantiacus group</taxon>
    </lineage>
</organism>
<evidence type="ECO:0000313" key="3">
    <source>
        <dbReference type="Proteomes" id="UP001432166"/>
    </source>
</evidence>
<proteinExistence type="predicted"/>
<evidence type="ECO:0000313" key="2">
    <source>
        <dbReference type="EMBL" id="WTP49935.1"/>
    </source>
</evidence>
<accession>A0ABZ1JJJ4</accession>
<protein>
    <submittedName>
        <fullName evidence="2">Uncharacterized protein</fullName>
    </submittedName>
</protein>
<keyword evidence="3" id="KW-1185">Reference proteome</keyword>
<dbReference type="RefSeq" id="WP_328937785.1">
    <property type="nucleotide sequence ID" value="NZ_CP108133.1"/>
</dbReference>
<feature type="compositionally biased region" description="Pro residues" evidence="1">
    <location>
        <begin position="68"/>
        <end position="83"/>
    </location>
</feature>
<name>A0ABZ1JJJ4_9ACTN</name>
<sequence>MLEQKYAGAVAGDVNALRTYLAQRDVAVAHHTMCAVQSLHSGILAHCATSDQAREWQNRLRTVLPELPSAPPPPLAPPGTPGL</sequence>
<evidence type="ECO:0000256" key="1">
    <source>
        <dbReference type="SAM" id="MobiDB-lite"/>
    </source>
</evidence>
<reference evidence="2" key="1">
    <citation type="submission" date="2022-10" db="EMBL/GenBank/DDBJ databases">
        <title>The complete genomes of actinobacterial strains from the NBC collection.</title>
        <authorList>
            <person name="Joergensen T.S."/>
            <person name="Alvarez Arevalo M."/>
            <person name="Sterndorff E.B."/>
            <person name="Faurdal D."/>
            <person name="Vuksanovic O."/>
            <person name="Mourched A.-S."/>
            <person name="Charusanti P."/>
            <person name="Shaw S."/>
            <person name="Blin K."/>
            <person name="Weber T."/>
        </authorList>
    </citation>
    <scope>NUCLEOTIDE SEQUENCE</scope>
    <source>
        <strain evidence="2">NBC_00189</strain>
    </source>
</reference>
<feature type="region of interest" description="Disordered" evidence="1">
    <location>
        <begin position="64"/>
        <end position="83"/>
    </location>
</feature>
<dbReference type="Proteomes" id="UP001432166">
    <property type="component" value="Chromosome"/>
</dbReference>
<dbReference type="EMBL" id="CP108133">
    <property type="protein sequence ID" value="WTP49935.1"/>
    <property type="molecule type" value="Genomic_DNA"/>
</dbReference>